<evidence type="ECO:0000259" key="15">
    <source>
        <dbReference type="PROSITE" id="PS50172"/>
    </source>
</evidence>
<dbReference type="SUPFAM" id="SSF56091">
    <property type="entry name" value="DNA ligase/mRNA capping enzyme, catalytic domain"/>
    <property type="match status" value="1"/>
</dbReference>
<dbReference type="FunFam" id="3.30.470.30:FF:000001">
    <property type="entry name" value="DNA ligase"/>
    <property type="match status" value="1"/>
</dbReference>
<dbReference type="NCBIfam" id="NF005932">
    <property type="entry name" value="PRK07956.1"/>
    <property type="match status" value="1"/>
</dbReference>
<keyword evidence="10 14" id="KW-0520">NAD</keyword>
<dbReference type="InterPro" id="IPR004149">
    <property type="entry name" value="Znf_DNAligase_C4"/>
</dbReference>
<dbReference type="SMART" id="SM00292">
    <property type="entry name" value="BRCT"/>
    <property type="match status" value="1"/>
</dbReference>
<feature type="binding site" evidence="14">
    <location>
        <begin position="83"/>
        <end position="84"/>
    </location>
    <ligand>
        <name>NAD(+)</name>
        <dbReference type="ChEBI" id="CHEBI:57540"/>
    </ligand>
</feature>
<keyword evidence="11 14" id="KW-0234">DNA repair</keyword>
<evidence type="ECO:0000256" key="8">
    <source>
        <dbReference type="ARBA" id="ARBA00022833"/>
    </source>
</evidence>
<dbReference type="GO" id="GO:0006281">
    <property type="term" value="P:DNA repair"/>
    <property type="evidence" value="ECO:0007669"/>
    <property type="project" value="UniProtKB-KW"/>
</dbReference>
<evidence type="ECO:0000256" key="9">
    <source>
        <dbReference type="ARBA" id="ARBA00022842"/>
    </source>
</evidence>
<organism evidence="16 17">
    <name type="scientific">Aerophobetes bacterium</name>
    <dbReference type="NCBI Taxonomy" id="2030807"/>
    <lineage>
        <taxon>Bacteria</taxon>
        <taxon>Candidatus Aerophobota</taxon>
    </lineage>
</organism>
<evidence type="ECO:0000256" key="11">
    <source>
        <dbReference type="ARBA" id="ARBA00023204"/>
    </source>
</evidence>
<dbReference type="GO" id="GO:0005829">
    <property type="term" value="C:cytosol"/>
    <property type="evidence" value="ECO:0007669"/>
    <property type="project" value="TreeGrafter"/>
</dbReference>
<keyword evidence="8 14" id="KW-0862">Zinc</keyword>
<dbReference type="GO" id="GO:0006260">
    <property type="term" value="P:DNA replication"/>
    <property type="evidence" value="ECO:0007669"/>
    <property type="project" value="UniProtKB-KW"/>
</dbReference>
<feature type="active site" description="N6-AMP-lysine intermediate" evidence="14">
    <location>
        <position position="116"/>
    </location>
</feature>
<dbReference type="InterPro" id="IPR010994">
    <property type="entry name" value="RuvA_2-like"/>
</dbReference>
<dbReference type="InterPro" id="IPR013839">
    <property type="entry name" value="DNAligase_adenylation"/>
</dbReference>
<comment type="caution">
    <text evidence="14">Lacks conserved residue(s) required for the propagation of feature annotation.</text>
</comment>
<name>A0A523YJT5_UNCAE</name>
<dbReference type="NCBIfam" id="TIGR00575">
    <property type="entry name" value="dnlj"/>
    <property type="match status" value="1"/>
</dbReference>
<dbReference type="PANTHER" id="PTHR23389">
    <property type="entry name" value="CHROMOSOME TRANSMISSION FIDELITY FACTOR 18"/>
    <property type="match status" value="1"/>
</dbReference>
<keyword evidence="4 14" id="KW-0436">Ligase</keyword>
<dbReference type="Gene3D" id="6.20.10.30">
    <property type="match status" value="1"/>
</dbReference>
<dbReference type="InterPro" id="IPR001357">
    <property type="entry name" value="BRCT_dom"/>
</dbReference>
<dbReference type="InterPro" id="IPR041663">
    <property type="entry name" value="DisA/LigA_HHH"/>
</dbReference>
<dbReference type="SUPFAM" id="SSF47781">
    <property type="entry name" value="RuvA domain 2-like"/>
    <property type="match status" value="1"/>
</dbReference>
<dbReference type="GO" id="GO:0046872">
    <property type="term" value="F:metal ion binding"/>
    <property type="evidence" value="ECO:0007669"/>
    <property type="project" value="UniProtKB-KW"/>
</dbReference>
<dbReference type="FunFam" id="2.40.50.140:FF:000012">
    <property type="entry name" value="DNA ligase"/>
    <property type="match status" value="1"/>
</dbReference>
<evidence type="ECO:0000256" key="14">
    <source>
        <dbReference type="HAMAP-Rule" id="MF_01588"/>
    </source>
</evidence>
<dbReference type="PIRSF" id="PIRSF001604">
    <property type="entry name" value="LigA"/>
    <property type="match status" value="1"/>
</dbReference>
<dbReference type="AlphaFoldDB" id="A0A523YJT5"/>
<dbReference type="InterPro" id="IPR001679">
    <property type="entry name" value="DNA_ligase"/>
</dbReference>
<accession>A0A523YJT5</accession>
<dbReference type="Pfam" id="PF03120">
    <property type="entry name" value="OB_DNA_ligase"/>
    <property type="match status" value="1"/>
</dbReference>
<dbReference type="CDD" id="cd00114">
    <property type="entry name" value="LIGANc"/>
    <property type="match status" value="1"/>
</dbReference>
<evidence type="ECO:0000256" key="4">
    <source>
        <dbReference type="ARBA" id="ARBA00022598"/>
    </source>
</evidence>
<evidence type="ECO:0000256" key="7">
    <source>
        <dbReference type="ARBA" id="ARBA00022763"/>
    </source>
</evidence>
<keyword evidence="6 14" id="KW-0479">Metal-binding</keyword>
<proteinExistence type="inferred from homology"/>
<feature type="binding site" evidence="14">
    <location>
        <position position="408"/>
    </location>
    <ligand>
        <name>Zn(2+)</name>
        <dbReference type="ChEBI" id="CHEBI:29105"/>
    </ligand>
</feature>
<feature type="domain" description="BRCT" evidence="15">
    <location>
        <begin position="589"/>
        <end position="671"/>
    </location>
</feature>
<sequence>MVSDKIRKKVTKLRNEIHYHDYKYYVENNPEISDYEYDQLLKGLKDLEGMYPSLQSSTSPTQRVGGMPVEGFPTVEHPIPMFSLENTYSEEEIGEFERRLHRELPGEDFEYVVELKIDGVSISLLYEDGNFLRGSTRGDGRRGDEITTNLKTIHTIPLKLRKKVAGRIEVRGEIYMTKSGFLSVNKERERKGEPLFANPRNAGAGSLKLLDPRITHQRPLDNFIYLFSYSTQVPIPSTHMECLKKLKEWGFKINRYVKLCKGMGEVIDFCNSWAEKREELDYDVDGMVIKVNSVDQQMRLGSTTKSPRWAIAYKFPAKQTTTTIRTIIVQVGRTGALTPVAVLDPTPLAGTTITRATLHNEDEIRRKDIRIGDTVIIEKGGDIIPQVVKVVESKRKGTEKKFSMPKSCPVCGAEVVRLEDEAVSRCIGSSCPAQLKEKIAHYAQRGAMDIEGLGDKLIDQLVDKGIVSDVADLYGLNLDILSGLERMGEKSSGNLLSQIEKSKSQPLSRLIFAIGIRYVGVRGARILAQNFRSIEDLAKATQEELEVIPEIGPRTAQSIVWFFREKKNKELWERLKKWGVQVKEEKEEKGEIPLAGKKFVFTGGLEHFSRQEANDLVERLGARAISSLSKSVDYVVAGENPGSKYEKAKSLGLNILTEKEFEEIIKGVERK</sequence>
<dbReference type="InterPro" id="IPR013840">
    <property type="entry name" value="DNAligase_N"/>
</dbReference>
<dbReference type="GO" id="GO:0003911">
    <property type="term" value="F:DNA ligase (NAD+) activity"/>
    <property type="evidence" value="ECO:0007669"/>
    <property type="project" value="UniProtKB-UniRule"/>
</dbReference>
<keyword evidence="5 14" id="KW-0235">DNA replication</keyword>
<evidence type="ECO:0000256" key="5">
    <source>
        <dbReference type="ARBA" id="ARBA00022705"/>
    </source>
</evidence>
<dbReference type="Pfam" id="PF12826">
    <property type="entry name" value="HHH_2"/>
    <property type="match status" value="1"/>
</dbReference>
<evidence type="ECO:0000256" key="13">
    <source>
        <dbReference type="ARBA" id="ARBA00060881"/>
    </source>
</evidence>
<protein>
    <recommendedName>
        <fullName evidence="3 14">DNA ligase</fullName>
        <ecNumber evidence="2 14">6.5.1.2</ecNumber>
    </recommendedName>
    <alternativeName>
        <fullName evidence="14">Polydeoxyribonucleotide synthase [NAD(+)]</fullName>
    </alternativeName>
</protein>
<dbReference type="EC" id="6.5.1.2" evidence="2 14"/>
<evidence type="ECO:0000256" key="2">
    <source>
        <dbReference type="ARBA" id="ARBA00012722"/>
    </source>
</evidence>
<evidence type="ECO:0000256" key="3">
    <source>
        <dbReference type="ARBA" id="ARBA00013308"/>
    </source>
</evidence>
<comment type="cofactor">
    <cofactor evidence="14">
        <name>Mg(2+)</name>
        <dbReference type="ChEBI" id="CHEBI:18420"/>
    </cofactor>
    <cofactor evidence="14">
        <name>Mn(2+)</name>
        <dbReference type="ChEBI" id="CHEBI:29035"/>
    </cofactor>
</comment>
<dbReference type="InterPro" id="IPR003583">
    <property type="entry name" value="Hlx-hairpin-Hlx_DNA-bd_motif"/>
</dbReference>
<evidence type="ECO:0000256" key="10">
    <source>
        <dbReference type="ARBA" id="ARBA00023027"/>
    </source>
</evidence>
<dbReference type="Gene3D" id="3.40.50.10190">
    <property type="entry name" value="BRCT domain"/>
    <property type="match status" value="1"/>
</dbReference>
<keyword evidence="14" id="KW-0464">Manganese</keyword>
<dbReference type="Pfam" id="PF03119">
    <property type="entry name" value="DNA_ligase_ZBD"/>
    <property type="match status" value="1"/>
</dbReference>
<dbReference type="InterPro" id="IPR004150">
    <property type="entry name" value="NAD_DNA_ligase_OB"/>
</dbReference>
<dbReference type="Pfam" id="PF01653">
    <property type="entry name" value="DNA_ligase_aden"/>
    <property type="match status" value="1"/>
</dbReference>
<dbReference type="CDD" id="cd17748">
    <property type="entry name" value="BRCT_DNA_ligase_like"/>
    <property type="match status" value="1"/>
</dbReference>
<dbReference type="SMART" id="SM00532">
    <property type="entry name" value="LIGANc"/>
    <property type="match status" value="1"/>
</dbReference>
<dbReference type="SUPFAM" id="SSF50249">
    <property type="entry name" value="Nucleic acid-binding proteins"/>
    <property type="match status" value="1"/>
</dbReference>
<feature type="binding site" evidence="14">
    <location>
        <position position="314"/>
    </location>
    <ligand>
        <name>NAD(+)</name>
        <dbReference type="ChEBI" id="CHEBI:57540"/>
    </ligand>
</feature>
<dbReference type="InterPro" id="IPR018239">
    <property type="entry name" value="DNA_ligase_AS"/>
</dbReference>
<keyword evidence="7 14" id="KW-0227">DNA damage</keyword>
<feature type="binding site" evidence="14">
    <location>
        <position position="411"/>
    </location>
    <ligand>
        <name>Zn(2+)</name>
        <dbReference type="ChEBI" id="CHEBI:29105"/>
    </ligand>
</feature>
<evidence type="ECO:0000313" key="16">
    <source>
        <dbReference type="EMBL" id="TET91795.1"/>
    </source>
</evidence>
<dbReference type="SUPFAM" id="SSF52113">
    <property type="entry name" value="BRCT domain"/>
    <property type="match status" value="1"/>
</dbReference>
<evidence type="ECO:0000313" key="17">
    <source>
        <dbReference type="Proteomes" id="UP000316925"/>
    </source>
</evidence>
<feature type="binding site" evidence="14">
    <location>
        <position position="137"/>
    </location>
    <ligand>
        <name>NAD(+)</name>
        <dbReference type="ChEBI" id="CHEBI:57540"/>
    </ligand>
</feature>
<dbReference type="Gene3D" id="1.10.150.20">
    <property type="entry name" value="5' to 3' exonuclease, C-terminal subdomain"/>
    <property type="match status" value="2"/>
</dbReference>
<evidence type="ECO:0000256" key="6">
    <source>
        <dbReference type="ARBA" id="ARBA00022723"/>
    </source>
</evidence>
<feature type="binding site" evidence="14">
    <location>
        <position position="290"/>
    </location>
    <ligand>
        <name>NAD(+)</name>
        <dbReference type="ChEBI" id="CHEBI:57540"/>
    </ligand>
</feature>
<reference evidence="16 17" key="1">
    <citation type="submission" date="2019-03" db="EMBL/GenBank/DDBJ databases">
        <title>Metabolic potential of uncultured bacteria and archaea associated with petroleum seepage in deep-sea sediments.</title>
        <authorList>
            <person name="Dong X."/>
            <person name="Hubert C."/>
        </authorList>
    </citation>
    <scope>NUCLEOTIDE SEQUENCE [LARGE SCALE GENOMIC DNA]</scope>
    <source>
        <strain evidence="16">E29_bin28</strain>
    </source>
</reference>
<feature type="binding site" evidence="14">
    <location>
        <begin position="34"/>
        <end position="38"/>
    </location>
    <ligand>
        <name>NAD(+)</name>
        <dbReference type="ChEBI" id="CHEBI:57540"/>
    </ligand>
</feature>
<dbReference type="Pfam" id="PF00533">
    <property type="entry name" value="BRCT"/>
    <property type="match status" value="1"/>
</dbReference>
<dbReference type="PROSITE" id="PS50172">
    <property type="entry name" value="BRCT"/>
    <property type="match status" value="1"/>
</dbReference>
<comment type="caution">
    <text evidence="16">The sequence shown here is derived from an EMBL/GenBank/DDBJ whole genome shotgun (WGS) entry which is preliminary data.</text>
</comment>
<gene>
    <name evidence="14 16" type="primary">ligA</name>
    <name evidence="16" type="ORF">E3J33_04580</name>
</gene>
<dbReference type="PANTHER" id="PTHR23389:SF9">
    <property type="entry name" value="DNA LIGASE"/>
    <property type="match status" value="1"/>
</dbReference>
<feature type="binding site" evidence="14">
    <location>
        <position position="431"/>
    </location>
    <ligand>
        <name>Zn(2+)</name>
        <dbReference type="ChEBI" id="CHEBI:29105"/>
    </ligand>
</feature>
<keyword evidence="9 14" id="KW-0460">Magnesium</keyword>
<dbReference type="Gene3D" id="2.40.50.140">
    <property type="entry name" value="Nucleic acid-binding proteins"/>
    <property type="match status" value="1"/>
</dbReference>
<comment type="similarity">
    <text evidence="13 14">Belongs to the NAD-dependent DNA ligase family. LigA subfamily.</text>
</comment>
<dbReference type="Gene3D" id="3.30.470.30">
    <property type="entry name" value="DNA ligase/mRNA capping enzyme"/>
    <property type="match status" value="1"/>
</dbReference>
<feature type="binding site" evidence="14">
    <location>
        <position position="173"/>
    </location>
    <ligand>
        <name>NAD(+)</name>
        <dbReference type="ChEBI" id="CHEBI:57540"/>
    </ligand>
</feature>
<dbReference type="Pfam" id="PF14520">
    <property type="entry name" value="HHH_5"/>
    <property type="match status" value="1"/>
</dbReference>
<dbReference type="Proteomes" id="UP000316925">
    <property type="component" value="Unassembled WGS sequence"/>
</dbReference>
<dbReference type="Gene3D" id="1.10.287.610">
    <property type="entry name" value="Helix hairpin bin"/>
    <property type="match status" value="1"/>
</dbReference>
<comment type="catalytic activity">
    <reaction evidence="12 14">
        <text>NAD(+) + (deoxyribonucleotide)n-3'-hydroxyl + 5'-phospho-(deoxyribonucleotide)m = (deoxyribonucleotide)n+m + AMP + beta-nicotinamide D-nucleotide.</text>
        <dbReference type="EC" id="6.5.1.2"/>
    </reaction>
</comment>
<dbReference type="HAMAP" id="MF_01588">
    <property type="entry name" value="DNA_ligase_A"/>
    <property type="match status" value="1"/>
</dbReference>
<feature type="binding site" evidence="14">
    <location>
        <position position="114"/>
    </location>
    <ligand>
        <name>NAD(+)</name>
        <dbReference type="ChEBI" id="CHEBI:57540"/>
    </ligand>
</feature>
<evidence type="ECO:0000256" key="1">
    <source>
        <dbReference type="ARBA" id="ARBA00004067"/>
    </source>
</evidence>
<dbReference type="InterPro" id="IPR012340">
    <property type="entry name" value="NA-bd_OB-fold"/>
</dbReference>
<comment type="function">
    <text evidence="1 14">DNA ligase that catalyzes the formation of phosphodiester linkages between 5'-phosphoryl and 3'-hydroxyl groups in double-stranded DNA using NAD as a coenzyme and as the energy source for the reaction. It is essential for DNA replication and repair of damaged DNA.</text>
</comment>
<dbReference type="EMBL" id="SOIJ01000262">
    <property type="protein sequence ID" value="TET91795.1"/>
    <property type="molecule type" value="Genomic_DNA"/>
</dbReference>
<evidence type="ECO:0000256" key="12">
    <source>
        <dbReference type="ARBA" id="ARBA00034005"/>
    </source>
</evidence>
<dbReference type="SMART" id="SM00278">
    <property type="entry name" value="HhH1"/>
    <property type="match status" value="3"/>
</dbReference>
<dbReference type="InterPro" id="IPR036420">
    <property type="entry name" value="BRCT_dom_sf"/>
</dbReference>
<dbReference type="FunFam" id="1.10.150.20:FF:000006">
    <property type="entry name" value="DNA ligase"/>
    <property type="match status" value="1"/>
</dbReference>
<dbReference type="GO" id="GO:0003677">
    <property type="term" value="F:DNA binding"/>
    <property type="evidence" value="ECO:0007669"/>
    <property type="project" value="InterPro"/>
</dbReference>
<dbReference type="FunFam" id="1.10.150.20:FF:000007">
    <property type="entry name" value="DNA ligase"/>
    <property type="match status" value="1"/>
</dbReference>
<dbReference type="PROSITE" id="PS01055">
    <property type="entry name" value="DNA_LIGASE_N1"/>
    <property type="match status" value="1"/>
</dbReference>